<organism evidence="1 2">
    <name type="scientific">Portunus trituberculatus</name>
    <name type="common">Swimming crab</name>
    <name type="synonym">Neptunus trituberculatus</name>
    <dbReference type="NCBI Taxonomy" id="210409"/>
    <lineage>
        <taxon>Eukaryota</taxon>
        <taxon>Metazoa</taxon>
        <taxon>Ecdysozoa</taxon>
        <taxon>Arthropoda</taxon>
        <taxon>Crustacea</taxon>
        <taxon>Multicrustacea</taxon>
        <taxon>Malacostraca</taxon>
        <taxon>Eumalacostraca</taxon>
        <taxon>Eucarida</taxon>
        <taxon>Decapoda</taxon>
        <taxon>Pleocyemata</taxon>
        <taxon>Brachyura</taxon>
        <taxon>Eubrachyura</taxon>
        <taxon>Portunoidea</taxon>
        <taxon>Portunidae</taxon>
        <taxon>Portuninae</taxon>
        <taxon>Portunus</taxon>
    </lineage>
</organism>
<name>A0A5B7H105_PORTR</name>
<evidence type="ECO:0000313" key="2">
    <source>
        <dbReference type="Proteomes" id="UP000324222"/>
    </source>
</evidence>
<keyword evidence="2" id="KW-1185">Reference proteome</keyword>
<protein>
    <submittedName>
        <fullName evidence="1">Uncharacterized protein</fullName>
    </submittedName>
</protein>
<proteinExistence type="predicted"/>
<dbReference type="EMBL" id="VSRR010019766">
    <property type="protein sequence ID" value="MPC62514.1"/>
    <property type="molecule type" value="Genomic_DNA"/>
</dbReference>
<dbReference type="OrthoDB" id="6500128at2759"/>
<gene>
    <name evidence="1" type="ORF">E2C01_056599</name>
</gene>
<sequence length="147" mass="15876">MEAIGPYHQLVNSGLDFGTLISENQEEEITSSFSSRKASVKKSNSINKAILSERILRERKRTDSTSSTHQLEESILGSSISLHDSVEADNILTISGAHTTGSSTAISSGMSNSSYNDSKAVSVKTIINCVSKFILQLTGNKLLLVFH</sequence>
<evidence type="ECO:0000313" key="1">
    <source>
        <dbReference type="EMBL" id="MPC62514.1"/>
    </source>
</evidence>
<accession>A0A5B7H105</accession>
<dbReference type="AlphaFoldDB" id="A0A5B7H105"/>
<comment type="caution">
    <text evidence="1">The sequence shown here is derived from an EMBL/GenBank/DDBJ whole genome shotgun (WGS) entry which is preliminary data.</text>
</comment>
<reference evidence="1 2" key="1">
    <citation type="submission" date="2019-05" db="EMBL/GenBank/DDBJ databases">
        <title>Another draft genome of Portunus trituberculatus and its Hox gene families provides insights of decapod evolution.</title>
        <authorList>
            <person name="Jeong J.-H."/>
            <person name="Song I."/>
            <person name="Kim S."/>
            <person name="Choi T."/>
            <person name="Kim D."/>
            <person name="Ryu S."/>
            <person name="Kim W."/>
        </authorList>
    </citation>
    <scope>NUCLEOTIDE SEQUENCE [LARGE SCALE GENOMIC DNA]</scope>
    <source>
        <tissue evidence="1">Muscle</tissue>
    </source>
</reference>
<dbReference type="Proteomes" id="UP000324222">
    <property type="component" value="Unassembled WGS sequence"/>
</dbReference>